<dbReference type="EMBL" id="JACGWK010000013">
    <property type="protein sequence ID" value="KAL0319146.1"/>
    <property type="molecule type" value="Genomic_DNA"/>
</dbReference>
<name>A0AAW2LLS6_9LAMI</name>
<dbReference type="PANTHER" id="PTHR33564:SF15">
    <property type="entry name" value="PROTEIN, PUTATIVE-RELATED"/>
    <property type="match status" value="1"/>
</dbReference>
<feature type="region of interest" description="Disordered" evidence="1">
    <location>
        <begin position="34"/>
        <end position="100"/>
    </location>
</feature>
<evidence type="ECO:0000256" key="1">
    <source>
        <dbReference type="SAM" id="MobiDB-lite"/>
    </source>
</evidence>
<organism evidence="2">
    <name type="scientific">Sesamum angustifolium</name>
    <dbReference type="NCBI Taxonomy" id="2727405"/>
    <lineage>
        <taxon>Eukaryota</taxon>
        <taxon>Viridiplantae</taxon>
        <taxon>Streptophyta</taxon>
        <taxon>Embryophyta</taxon>
        <taxon>Tracheophyta</taxon>
        <taxon>Spermatophyta</taxon>
        <taxon>Magnoliopsida</taxon>
        <taxon>eudicotyledons</taxon>
        <taxon>Gunneridae</taxon>
        <taxon>Pentapetalae</taxon>
        <taxon>asterids</taxon>
        <taxon>lamiids</taxon>
        <taxon>Lamiales</taxon>
        <taxon>Pedaliaceae</taxon>
        <taxon>Sesamum</taxon>
    </lineage>
</organism>
<protein>
    <submittedName>
        <fullName evidence="2">Uncharacterized protein</fullName>
    </submittedName>
</protein>
<accession>A0AAW2LLS6</accession>
<dbReference type="PANTHER" id="PTHR33564">
    <property type="entry name" value="TRANSMEMBRANE PROTEIN"/>
    <property type="match status" value="1"/>
</dbReference>
<feature type="compositionally biased region" description="Basic and acidic residues" evidence="1">
    <location>
        <begin position="81"/>
        <end position="97"/>
    </location>
</feature>
<sequence length="155" mass="17352">MSSMLTSQALVLATAMAVSAGTLLLFDLFRDKSFPPPTSPIPGNQVPSPHDDQKQALKSCLSSEEEKEEKNQNQKKKKKVKFADDVKDTKGNGELYRRGRHKQRAEIQSNCCGNERHRAARACLSVLGWRKMPANRAALYSGILRDRVQRMGCSY</sequence>
<gene>
    <name evidence="2" type="ORF">Sangu_2070800</name>
</gene>
<reference evidence="2" key="2">
    <citation type="journal article" date="2024" name="Plant">
        <title>Genomic evolution and insights into agronomic trait innovations of Sesamum species.</title>
        <authorList>
            <person name="Miao H."/>
            <person name="Wang L."/>
            <person name="Qu L."/>
            <person name="Liu H."/>
            <person name="Sun Y."/>
            <person name="Le M."/>
            <person name="Wang Q."/>
            <person name="Wei S."/>
            <person name="Zheng Y."/>
            <person name="Lin W."/>
            <person name="Duan Y."/>
            <person name="Cao H."/>
            <person name="Xiong S."/>
            <person name="Wang X."/>
            <person name="Wei L."/>
            <person name="Li C."/>
            <person name="Ma Q."/>
            <person name="Ju M."/>
            <person name="Zhao R."/>
            <person name="Li G."/>
            <person name="Mu C."/>
            <person name="Tian Q."/>
            <person name="Mei H."/>
            <person name="Zhang T."/>
            <person name="Gao T."/>
            <person name="Zhang H."/>
        </authorList>
    </citation>
    <scope>NUCLEOTIDE SEQUENCE</scope>
    <source>
        <strain evidence="2">G01</strain>
    </source>
</reference>
<dbReference type="AlphaFoldDB" id="A0AAW2LLS6"/>
<comment type="caution">
    <text evidence="2">The sequence shown here is derived from an EMBL/GenBank/DDBJ whole genome shotgun (WGS) entry which is preliminary data.</text>
</comment>
<evidence type="ECO:0000313" key="2">
    <source>
        <dbReference type="EMBL" id="KAL0319146.1"/>
    </source>
</evidence>
<proteinExistence type="predicted"/>
<reference evidence="2" key="1">
    <citation type="submission" date="2020-06" db="EMBL/GenBank/DDBJ databases">
        <authorList>
            <person name="Li T."/>
            <person name="Hu X."/>
            <person name="Zhang T."/>
            <person name="Song X."/>
            <person name="Zhang H."/>
            <person name="Dai N."/>
            <person name="Sheng W."/>
            <person name="Hou X."/>
            <person name="Wei L."/>
        </authorList>
    </citation>
    <scope>NUCLEOTIDE SEQUENCE</scope>
    <source>
        <strain evidence="2">G01</strain>
        <tissue evidence="2">Leaf</tissue>
    </source>
</reference>